<dbReference type="OrthoDB" id="4269184at2759"/>
<sequence>MPQTVYRRPWPQWLVLVINLPLTIASLILIFTEGAISRAAVIVTSADVLVLLVFTILDPETTITSRGVLPDGTVVKVRRPIIGFKRCESPLGLTGGYEVRIDGFRYEPAYIRV</sequence>
<name>A0A553HJ67_9PEZI</name>
<dbReference type="AlphaFoldDB" id="A0A553HJ67"/>
<keyword evidence="1" id="KW-1133">Transmembrane helix</keyword>
<keyword evidence="1" id="KW-0472">Membrane</keyword>
<keyword evidence="3" id="KW-1185">Reference proteome</keyword>
<dbReference type="Proteomes" id="UP000319160">
    <property type="component" value="Unassembled WGS sequence"/>
</dbReference>
<feature type="transmembrane region" description="Helical" evidence="1">
    <location>
        <begin position="12"/>
        <end position="32"/>
    </location>
</feature>
<feature type="transmembrane region" description="Helical" evidence="1">
    <location>
        <begin position="39"/>
        <end position="57"/>
    </location>
</feature>
<reference evidence="3" key="1">
    <citation type="submission" date="2019-06" db="EMBL/GenBank/DDBJ databases">
        <title>Draft genome sequence of the griseofulvin-producing fungus Xylaria cubensis strain G536.</title>
        <authorList>
            <person name="Mead M.E."/>
            <person name="Raja H.A."/>
            <person name="Steenwyk J.L."/>
            <person name="Knowles S.L."/>
            <person name="Oberlies N.H."/>
            <person name="Rokas A."/>
        </authorList>
    </citation>
    <scope>NUCLEOTIDE SEQUENCE [LARGE SCALE GENOMIC DNA]</scope>
    <source>
        <strain evidence="3">G536</strain>
    </source>
</reference>
<comment type="caution">
    <text evidence="2">The sequence shown here is derived from an EMBL/GenBank/DDBJ whole genome shotgun (WGS) entry which is preliminary data.</text>
</comment>
<accession>A0A553HJ67</accession>
<gene>
    <name evidence="2" type="ORF">FHL15_011132</name>
</gene>
<organism evidence="2 3">
    <name type="scientific">Xylaria flabelliformis</name>
    <dbReference type="NCBI Taxonomy" id="2512241"/>
    <lineage>
        <taxon>Eukaryota</taxon>
        <taxon>Fungi</taxon>
        <taxon>Dikarya</taxon>
        <taxon>Ascomycota</taxon>
        <taxon>Pezizomycotina</taxon>
        <taxon>Sordariomycetes</taxon>
        <taxon>Xylariomycetidae</taxon>
        <taxon>Xylariales</taxon>
        <taxon>Xylariaceae</taxon>
        <taxon>Xylaria</taxon>
    </lineage>
</organism>
<proteinExistence type="predicted"/>
<keyword evidence="1" id="KW-0812">Transmembrane</keyword>
<evidence type="ECO:0000313" key="3">
    <source>
        <dbReference type="Proteomes" id="UP000319160"/>
    </source>
</evidence>
<evidence type="ECO:0000256" key="1">
    <source>
        <dbReference type="SAM" id="Phobius"/>
    </source>
</evidence>
<dbReference type="EMBL" id="VFLP01000105">
    <property type="protein sequence ID" value="TRX87991.1"/>
    <property type="molecule type" value="Genomic_DNA"/>
</dbReference>
<protein>
    <submittedName>
        <fullName evidence="2">Uncharacterized protein</fullName>
    </submittedName>
</protein>
<evidence type="ECO:0000313" key="2">
    <source>
        <dbReference type="EMBL" id="TRX87991.1"/>
    </source>
</evidence>